<feature type="transmembrane region" description="Helical" evidence="1">
    <location>
        <begin position="257"/>
        <end position="276"/>
    </location>
</feature>
<feature type="transmembrane region" description="Helical" evidence="1">
    <location>
        <begin position="53"/>
        <end position="71"/>
    </location>
</feature>
<evidence type="ECO:0000313" key="3">
    <source>
        <dbReference type="Proteomes" id="UP001313282"/>
    </source>
</evidence>
<evidence type="ECO:0000313" key="2">
    <source>
        <dbReference type="EMBL" id="KAK6357029.1"/>
    </source>
</evidence>
<protein>
    <recommendedName>
        <fullName evidence="4">Chitin synthase export chaperone</fullName>
    </recommendedName>
</protein>
<feature type="transmembrane region" description="Helical" evidence="1">
    <location>
        <begin position="188"/>
        <end position="212"/>
    </location>
</feature>
<evidence type="ECO:0008006" key="4">
    <source>
        <dbReference type="Google" id="ProtNLM"/>
    </source>
</evidence>
<keyword evidence="1" id="KW-0812">Transmembrane</keyword>
<keyword evidence="1" id="KW-1133">Transmembrane helix</keyword>
<dbReference type="Proteomes" id="UP001313282">
    <property type="component" value="Unassembled WGS sequence"/>
</dbReference>
<keyword evidence="1" id="KW-0472">Membrane</keyword>
<comment type="caution">
    <text evidence="2">The sequence shown here is derived from an EMBL/GenBank/DDBJ whole genome shotgun (WGS) entry which is preliminary data.</text>
</comment>
<dbReference type="InterPro" id="IPR022057">
    <property type="entry name" value="Chs7"/>
</dbReference>
<proteinExistence type="predicted"/>
<dbReference type="GO" id="GO:0005789">
    <property type="term" value="C:endoplasmic reticulum membrane"/>
    <property type="evidence" value="ECO:0007669"/>
    <property type="project" value="TreeGrafter"/>
</dbReference>
<reference evidence="2 3" key="1">
    <citation type="submission" date="2019-10" db="EMBL/GenBank/DDBJ databases">
        <authorList>
            <person name="Palmer J.M."/>
        </authorList>
    </citation>
    <scope>NUCLEOTIDE SEQUENCE [LARGE SCALE GENOMIC DNA]</scope>
    <source>
        <strain evidence="2 3">TWF718</strain>
    </source>
</reference>
<feature type="transmembrane region" description="Helical" evidence="1">
    <location>
        <begin position="224"/>
        <end position="245"/>
    </location>
</feature>
<dbReference type="EMBL" id="JAVHNR010000001">
    <property type="protein sequence ID" value="KAK6357029.1"/>
    <property type="molecule type" value="Genomic_DNA"/>
</dbReference>
<keyword evidence="3" id="KW-1185">Reference proteome</keyword>
<dbReference type="GO" id="GO:0051082">
    <property type="term" value="F:unfolded protein binding"/>
    <property type="evidence" value="ECO:0007669"/>
    <property type="project" value="TreeGrafter"/>
</dbReference>
<organism evidence="2 3">
    <name type="scientific">Orbilia javanica</name>
    <dbReference type="NCBI Taxonomy" id="47235"/>
    <lineage>
        <taxon>Eukaryota</taxon>
        <taxon>Fungi</taxon>
        <taxon>Dikarya</taxon>
        <taxon>Ascomycota</taxon>
        <taxon>Pezizomycotina</taxon>
        <taxon>Orbiliomycetes</taxon>
        <taxon>Orbiliales</taxon>
        <taxon>Orbiliaceae</taxon>
        <taxon>Orbilia</taxon>
    </lineage>
</organism>
<sequence>MSQFGKFHDFCRDSTLPICPLFVLTSDNSDIGTFEPSCVLRGFTVNGNPLRNLGSIILCGFAILTVLYLLWRSERKQAAVGRREMQIFLIMYGIVSIAEIFSVGGFLTSATILKWFSAIHVAAIATTCWILLLNAIVGYQILDDGTLLSLSLFLVSGAMIFIGTGYIALDTGFGYTDTFKPDADFKNYGLYVLYLIFPIVCLAGYFILESILVLRVLGETRPMLLLAGSVVLFAIGQVFTFVISVHLCNAADGRIDGALFETLFTLLAVITLWAFWSSITEDTWVDEPLNPSMSDGAYDTHRSGRFDSQYP</sequence>
<accession>A0AAN8RGZ7</accession>
<dbReference type="AlphaFoldDB" id="A0AAN8RGZ7"/>
<dbReference type="PANTHER" id="PTHR35329:SF1">
    <property type="entry name" value="CHITIN SYNTHASE EXPORT CHAPERONE"/>
    <property type="match status" value="1"/>
</dbReference>
<feature type="transmembrane region" description="Helical" evidence="1">
    <location>
        <begin position="87"/>
        <end position="109"/>
    </location>
</feature>
<feature type="transmembrane region" description="Helical" evidence="1">
    <location>
        <begin position="147"/>
        <end position="168"/>
    </location>
</feature>
<feature type="transmembrane region" description="Helical" evidence="1">
    <location>
        <begin position="115"/>
        <end position="135"/>
    </location>
</feature>
<evidence type="ECO:0000256" key="1">
    <source>
        <dbReference type="SAM" id="Phobius"/>
    </source>
</evidence>
<dbReference type="Pfam" id="PF12271">
    <property type="entry name" value="Chs7"/>
    <property type="match status" value="1"/>
</dbReference>
<dbReference type="PANTHER" id="PTHR35329">
    <property type="entry name" value="CHITIN SYNTHASE EXPORT CHAPERONE"/>
    <property type="match status" value="1"/>
</dbReference>
<name>A0AAN8RGZ7_9PEZI</name>
<dbReference type="GO" id="GO:0006457">
    <property type="term" value="P:protein folding"/>
    <property type="evidence" value="ECO:0007669"/>
    <property type="project" value="TreeGrafter"/>
</dbReference>
<gene>
    <name evidence="2" type="ORF">TWF718_001360</name>
</gene>